<name>B0CWY1_LACBS</name>
<sequence>MAPLILPPEICSLICTSPLLSHSDLLALCHVSRSFRAEAERILYTSINLPTPSRRALNSWCTSLVRRPHLGARIHSLSLTMPSQTSLQADDLTRLTHALHLCINLRDLTILDGEPPFLGNAVHAWVLEGHTFALQKFTNTYFTTTMLRDFLEGQKSLTTLSHRPSSSTHLVLGTRFPRRETLPNLTTLNTSAAIIRELAKVASEPWKSIKRLQYFLENPKEEDELATFVALTSFGPLESLSIERWQEKTQVGMDVAIIAACAAAQMPTLKYLRIMDYTCLVRLFIPSSKLLINKSHLQQTGYQVSFLPFPMRFTRLRTLVIKPATVVNPLSDASSPTSAYPDLLQHVRRLEVAERIMNNLPTLELLILILPEKNYRFTRDEGAVWLVQNLIEVEVDDDAWMKVRLTDDLELKKDGDDLG</sequence>
<dbReference type="EMBL" id="DS547093">
    <property type="protein sequence ID" value="EDR13147.1"/>
    <property type="molecule type" value="Genomic_DNA"/>
</dbReference>
<dbReference type="HOGENOM" id="CLU_758572_0_0_1"/>
<dbReference type="Proteomes" id="UP000001194">
    <property type="component" value="Unassembled WGS sequence"/>
</dbReference>
<evidence type="ECO:0000313" key="1">
    <source>
        <dbReference type="EMBL" id="EDR13147.1"/>
    </source>
</evidence>
<protein>
    <submittedName>
        <fullName evidence="1">Predicted protein</fullName>
    </submittedName>
</protein>
<evidence type="ECO:0000313" key="2">
    <source>
        <dbReference type="Proteomes" id="UP000001194"/>
    </source>
</evidence>
<proteinExistence type="predicted"/>
<dbReference type="AlphaFoldDB" id="B0CWY1"/>
<dbReference type="OrthoDB" id="3232239at2759"/>
<keyword evidence="2" id="KW-1185">Reference proteome</keyword>
<reference evidence="1 2" key="1">
    <citation type="journal article" date="2008" name="Nature">
        <title>The genome of Laccaria bicolor provides insights into mycorrhizal symbiosis.</title>
        <authorList>
            <person name="Martin F."/>
            <person name="Aerts A."/>
            <person name="Ahren D."/>
            <person name="Brun A."/>
            <person name="Danchin E.G.J."/>
            <person name="Duchaussoy F."/>
            <person name="Gibon J."/>
            <person name="Kohler A."/>
            <person name="Lindquist E."/>
            <person name="Pereda V."/>
            <person name="Salamov A."/>
            <person name="Shapiro H.J."/>
            <person name="Wuyts J."/>
            <person name="Blaudez D."/>
            <person name="Buee M."/>
            <person name="Brokstein P."/>
            <person name="Canbaeck B."/>
            <person name="Cohen D."/>
            <person name="Courty P.E."/>
            <person name="Coutinho P.M."/>
            <person name="Delaruelle C."/>
            <person name="Detter J.C."/>
            <person name="Deveau A."/>
            <person name="DiFazio S."/>
            <person name="Duplessis S."/>
            <person name="Fraissinet-Tachet L."/>
            <person name="Lucic E."/>
            <person name="Frey-Klett P."/>
            <person name="Fourrey C."/>
            <person name="Feussner I."/>
            <person name="Gay G."/>
            <person name="Grimwood J."/>
            <person name="Hoegger P.J."/>
            <person name="Jain P."/>
            <person name="Kilaru S."/>
            <person name="Labbe J."/>
            <person name="Lin Y.C."/>
            <person name="Legue V."/>
            <person name="Le Tacon F."/>
            <person name="Marmeisse R."/>
            <person name="Melayah D."/>
            <person name="Montanini B."/>
            <person name="Muratet M."/>
            <person name="Nehls U."/>
            <person name="Niculita-Hirzel H."/>
            <person name="Oudot-Le Secq M.P."/>
            <person name="Peter M."/>
            <person name="Quesneville H."/>
            <person name="Rajashekar B."/>
            <person name="Reich M."/>
            <person name="Rouhier N."/>
            <person name="Schmutz J."/>
            <person name="Yin T."/>
            <person name="Chalot M."/>
            <person name="Henrissat B."/>
            <person name="Kuees U."/>
            <person name="Lucas S."/>
            <person name="Van de Peer Y."/>
            <person name="Podila G.K."/>
            <person name="Polle A."/>
            <person name="Pukkila P.J."/>
            <person name="Richardson P.M."/>
            <person name="Rouze P."/>
            <person name="Sanders I.R."/>
            <person name="Stajich J.E."/>
            <person name="Tunlid A."/>
            <person name="Tuskan G."/>
            <person name="Grigoriev I.V."/>
        </authorList>
    </citation>
    <scope>NUCLEOTIDE SEQUENCE [LARGE SCALE GENOMIC DNA]</scope>
    <source>
        <strain evidence="2">S238N-H82 / ATCC MYA-4686</strain>
    </source>
</reference>
<dbReference type="GeneID" id="6071893"/>
<dbReference type="KEGG" id="lbc:LACBIDRAFT_322616"/>
<dbReference type="InParanoid" id="B0CWY1"/>
<organism evidence="2">
    <name type="scientific">Laccaria bicolor (strain S238N-H82 / ATCC MYA-4686)</name>
    <name type="common">Bicoloured deceiver</name>
    <name type="synonym">Laccaria laccata var. bicolor</name>
    <dbReference type="NCBI Taxonomy" id="486041"/>
    <lineage>
        <taxon>Eukaryota</taxon>
        <taxon>Fungi</taxon>
        <taxon>Dikarya</taxon>
        <taxon>Basidiomycota</taxon>
        <taxon>Agaricomycotina</taxon>
        <taxon>Agaricomycetes</taxon>
        <taxon>Agaricomycetidae</taxon>
        <taxon>Agaricales</taxon>
        <taxon>Agaricineae</taxon>
        <taxon>Hydnangiaceae</taxon>
        <taxon>Laccaria</taxon>
    </lineage>
</organism>
<dbReference type="RefSeq" id="XP_001875645.1">
    <property type="nucleotide sequence ID" value="XM_001875610.1"/>
</dbReference>
<accession>B0CWY1</accession>
<gene>
    <name evidence="1" type="ORF">LACBIDRAFT_322616</name>
</gene>